<dbReference type="AlphaFoldDB" id="A0AAQ3KQY3"/>
<protein>
    <recommendedName>
        <fullName evidence="1">C2 domain-containing protein</fullName>
    </recommendedName>
</protein>
<evidence type="ECO:0000313" key="2">
    <source>
        <dbReference type="EMBL" id="WOL13105.1"/>
    </source>
</evidence>
<evidence type="ECO:0000313" key="3">
    <source>
        <dbReference type="Proteomes" id="UP001327560"/>
    </source>
</evidence>
<dbReference type="Proteomes" id="UP001327560">
    <property type="component" value="Chromosome 7"/>
</dbReference>
<feature type="domain" description="C2" evidence="1">
    <location>
        <begin position="5"/>
        <end position="82"/>
    </location>
</feature>
<dbReference type="Gene3D" id="2.60.40.150">
    <property type="entry name" value="C2 domain"/>
    <property type="match status" value="1"/>
</dbReference>
<dbReference type="InterPro" id="IPR000008">
    <property type="entry name" value="C2_dom"/>
</dbReference>
<dbReference type="InterPro" id="IPR035892">
    <property type="entry name" value="C2_domain_sf"/>
</dbReference>
<reference evidence="2 3" key="1">
    <citation type="submission" date="2023-10" db="EMBL/GenBank/DDBJ databases">
        <title>Chromosome-scale genome assembly provides insights into flower coloration mechanisms of Canna indica.</title>
        <authorList>
            <person name="Li C."/>
        </authorList>
    </citation>
    <scope>NUCLEOTIDE SEQUENCE [LARGE SCALE GENOMIC DNA]</scope>
    <source>
        <tissue evidence="2">Flower</tissue>
    </source>
</reference>
<proteinExistence type="predicted"/>
<dbReference type="EMBL" id="CP136896">
    <property type="protein sequence ID" value="WOL13105.1"/>
    <property type="molecule type" value="Genomic_DNA"/>
</dbReference>
<organism evidence="2 3">
    <name type="scientific">Canna indica</name>
    <name type="common">Indian-shot</name>
    <dbReference type="NCBI Taxonomy" id="4628"/>
    <lineage>
        <taxon>Eukaryota</taxon>
        <taxon>Viridiplantae</taxon>
        <taxon>Streptophyta</taxon>
        <taxon>Embryophyta</taxon>
        <taxon>Tracheophyta</taxon>
        <taxon>Spermatophyta</taxon>
        <taxon>Magnoliopsida</taxon>
        <taxon>Liliopsida</taxon>
        <taxon>Zingiberales</taxon>
        <taxon>Cannaceae</taxon>
        <taxon>Canna</taxon>
    </lineage>
</organism>
<accession>A0AAQ3KQY3</accession>
<keyword evidence="3" id="KW-1185">Reference proteome</keyword>
<dbReference type="SUPFAM" id="SSF49562">
    <property type="entry name" value="C2 domain (Calcium/lipid-binding domain, CaLB)"/>
    <property type="match status" value="1"/>
</dbReference>
<name>A0AAQ3KQY3_9LILI</name>
<gene>
    <name evidence="2" type="ORF">Cni_G21874</name>
</gene>
<dbReference type="Pfam" id="PF00168">
    <property type="entry name" value="C2"/>
    <property type="match status" value="1"/>
</dbReference>
<sequence>MAATTIEITIISAEDLRLGRRPLNRDAFVAVRAGHGRHHEATTNLDGEGGSYPCWNQRFTMTLSPSTRSISVEDKTSIRKNQKYTSQSIAKQSLSIGIEKLWLRSGEDEDRWVWCKSRSGEISVKEAYGYLKYEDEDIDNNCHNWAKVWSKLVPDTKKIVKPSVDSVNSKFREKTQGHEGFNDKLLLYCDVAWTEIIKLVLGILSLSRVKGSF</sequence>
<evidence type="ECO:0000259" key="1">
    <source>
        <dbReference type="Pfam" id="PF00168"/>
    </source>
</evidence>